<proteinExistence type="predicted"/>
<reference evidence="1 2" key="1">
    <citation type="submission" date="2015-04" db="EMBL/GenBank/DDBJ databases">
        <title>Lasius niger genome sequencing.</title>
        <authorList>
            <person name="Konorov E.A."/>
            <person name="Nikitin M.A."/>
            <person name="Kirill M.V."/>
            <person name="Chang P."/>
        </authorList>
    </citation>
    <scope>NUCLEOTIDE SEQUENCE [LARGE SCALE GENOMIC DNA]</scope>
    <source>
        <tissue evidence="1">Whole</tissue>
    </source>
</reference>
<accession>A0A0J7KT98</accession>
<organism evidence="1 2">
    <name type="scientific">Lasius niger</name>
    <name type="common">Black garden ant</name>
    <dbReference type="NCBI Taxonomy" id="67767"/>
    <lineage>
        <taxon>Eukaryota</taxon>
        <taxon>Metazoa</taxon>
        <taxon>Ecdysozoa</taxon>
        <taxon>Arthropoda</taxon>
        <taxon>Hexapoda</taxon>
        <taxon>Insecta</taxon>
        <taxon>Pterygota</taxon>
        <taxon>Neoptera</taxon>
        <taxon>Endopterygota</taxon>
        <taxon>Hymenoptera</taxon>
        <taxon>Apocrita</taxon>
        <taxon>Aculeata</taxon>
        <taxon>Formicoidea</taxon>
        <taxon>Formicidae</taxon>
        <taxon>Formicinae</taxon>
        <taxon>Lasius</taxon>
        <taxon>Lasius</taxon>
    </lineage>
</organism>
<keyword evidence="2" id="KW-1185">Reference proteome</keyword>
<comment type="caution">
    <text evidence="1">The sequence shown here is derived from an EMBL/GenBank/DDBJ whole genome shotgun (WGS) entry which is preliminary data.</text>
</comment>
<evidence type="ECO:0000313" key="2">
    <source>
        <dbReference type="Proteomes" id="UP000036403"/>
    </source>
</evidence>
<name>A0A0J7KT98_LASNI</name>
<protein>
    <submittedName>
        <fullName evidence="1">Unpaired-like protein</fullName>
    </submittedName>
</protein>
<dbReference type="PaxDb" id="67767-A0A0J7KT98"/>
<evidence type="ECO:0000313" key="1">
    <source>
        <dbReference type="EMBL" id="KMQ93553.1"/>
    </source>
</evidence>
<sequence length="153" mass="18508">MLIKKHYDWLPSSIPKELGETLNQEYLQTLDLDEELVKTYEFMQLYAMGLEQMVWDQEILGIKFATDFKECEFKLRSVLCEIQNAIMERGIMPRPNVNRDRMPPEYRADDLRRDTTCRITRDWVIFRDYMNGLEYVKEVFAYLRSRYIQSNQI</sequence>
<dbReference type="AlphaFoldDB" id="A0A0J7KT98"/>
<dbReference type="OrthoDB" id="6049566at2759"/>
<dbReference type="EMBL" id="LBMM01003424">
    <property type="protein sequence ID" value="KMQ93553.1"/>
    <property type="molecule type" value="Genomic_DNA"/>
</dbReference>
<dbReference type="Proteomes" id="UP000036403">
    <property type="component" value="Unassembled WGS sequence"/>
</dbReference>
<gene>
    <name evidence="1" type="ORF">RF55_6339</name>
</gene>